<evidence type="ECO:0000313" key="3">
    <source>
        <dbReference type="EMBL" id="QHT35591.1"/>
    </source>
</evidence>
<keyword evidence="2" id="KW-0472">Membrane</keyword>
<sequence>MGLRDILDEYKLGTEETSERIDLLLNALRRKPGYSDALKTYGKQRGGADSGDFVGPQLSSFVSAVQENPDIFRTMLASLFSAAFILDSAEKLPGVGSILGASMDVMLMGGKVLTKSIQAGIPPLMGLLPIPYASMAGLVMAAVFGMIAWPMIALVSLSRQDFAAAMDAYARAIPPPFGDMLANTFTEGNRAIAKVNEKRERLTADLSNAFTMLSGALASASVEAREGLKTLATEISAAAAPKPPPTLYQRLKSRVMPAPKPPTLYQRLQARTAPAMNRLQSQLAPTGGFHGRTRRRAWRTPRTRRRSARR</sequence>
<feature type="compositionally biased region" description="Basic residues" evidence="1">
    <location>
        <begin position="291"/>
        <end position="310"/>
    </location>
</feature>
<accession>A0A6C0F403</accession>
<proteinExistence type="predicted"/>
<keyword evidence="2" id="KW-1133">Transmembrane helix</keyword>
<organism evidence="3">
    <name type="scientific">viral metagenome</name>
    <dbReference type="NCBI Taxonomy" id="1070528"/>
    <lineage>
        <taxon>unclassified sequences</taxon>
        <taxon>metagenomes</taxon>
        <taxon>organismal metagenomes</taxon>
    </lineage>
</organism>
<evidence type="ECO:0000256" key="1">
    <source>
        <dbReference type="SAM" id="MobiDB-lite"/>
    </source>
</evidence>
<feature type="transmembrane region" description="Helical" evidence="2">
    <location>
        <begin position="132"/>
        <end position="157"/>
    </location>
</feature>
<protein>
    <submittedName>
        <fullName evidence="3">Uncharacterized protein</fullName>
    </submittedName>
</protein>
<reference evidence="3" key="1">
    <citation type="journal article" date="2020" name="Nature">
        <title>Giant virus diversity and host interactions through global metagenomics.</title>
        <authorList>
            <person name="Schulz F."/>
            <person name="Roux S."/>
            <person name="Paez-Espino D."/>
            <person name="Jungbluth S."/>
            <person name="Walsh D.A."/>
            <person name="Denef V.J."/>
            <person name="McMahon K.D."/>
            <person name="Konstantinidis K.T."/>
            <person name="Eloe-Fadrosh E.A."/>
            <person name="Kyrpides N.C."/>
            <person name="Woyke T."/>
        </authorList>
    </citation>
    <scope>NUCLEOTIDE SEQUENCE</scope>
    <source>
        <strain evidence="3">GVMAG-M-3300009180-45</strain>
    </source>
</reference>
<name>A0A6C0F403_9ZZZZ</name>
<evidence type="ECO:0000256" key="2">
    <source>
        <dbReference type="SAM" id="Phobius"/>
    </source>
</evidence>
<dbReference type="EMBL" id="MN739023">
    <property type="protein sequence ID" value="QHT35591.1"/>
    <property type="molecule type" value="Genomic_DNA"/>
</dbReference>
<feature type="region of interest" description="Disordered" evidence="1">
    <location>
        <begin position="282"/>
        <end position="310"/>
    </location>
</feature>
<keyword evidence="2" id="KW-0812">Transmembrane</keyword>
<dbReference type="AlphaFoldDB" id="A0A6C0F403"/>